<keyword evidence="4" id="KW-0328">Glycosyltransferase</keyword>
<evidence type="ECO:0000256" key="2">
    <source>
        <dbReference type="ARBA" id="ARBA00004922"/>
    </source>
</evidence>
<dbReference type="GO" id="GO:0045747">
    <property type="term" value="P:positive regulation of Notch signaling pathway"/>
    <property type="evidence" value="ECO:0007669"/>
    <property type="project" value="TreeGrafter"/>
</dbReference>
<comment type="similarity">
    <text evidence="3">Belongs to the glycosyltransferase 90 family.</text>
</comment>
<dbReference type="GO" id="GO:0035251">
    <property type="term" value="F:UDP-glucosyltransferase activity"/>
    <property type="evidence" value="ECO:0007669"/>
    <property type="project" value="TreeGrafter"/>
</dbReference>
<organism evidence="9 10">
    <name type="scientific">Galendromus occidentalis</name>
    <name type="common">western predatory mite</name>
    <dbReference type="NCBI Taxonomy" id="34638"/>
    <lineage>
        <taxon>Eukaryota</taxon>
        <taxon>Metazoa</taxon>
        <taxon>Ecdysozoa</taxon>
        <taxon>Arthropoda</taxon>
        <taxon>Chelicerata</taxon>
        <taxon>Arachnida</taxon>
        <taxon>Acari</taxon>
        <taxon>Parasitiformes</taxon>
        <taxon>Mesostigmata</taxon>
        <taxon>Gamasina</taxon>
        <taxon>Phytoseioidea</taxon>
        <taxon>Phytoseiidae</taxon>
        <taxon>Typhlodrominae</taxon>
        <taxon>Galendromus</taxon>
    </lineage>
</organism>
<sequence length="418" mass="48633">MSPQGVAFSIGVFHLMLSIVQYECASETHTESSSNLYRSLDRNLEPSDDNATLLCKISEKTGCSLCHYRQIRRDLKPFSEGISREDLNRAAKFGVRYQIIQGRVFRQKECMFPFRCSGIEHFLLRLAPKLPDLEFIVNVRDYPQSPVGREKLPVFSFSKVPKNYYDILYPAWTFWEGGPAISIYPRGIGRWDIRSKSLIAESERVPWDAKVDRGFFRGSRTSAERDPLIKLSRRLPELVDAMYTKNQAWKSDRDTLGAPPAAEVSFEDHCKFKFLFNFRGVAASFRFKHLFLCKSLVFHFGPTQSENDWIEFFYPMLKPWKHYIPISQNEVDQLETVIEYFKEHQEVSQSIAERGFEAIQRHLRMKDIQCYWRKLLKSYAALMKFEVQRDRTLYEIKTKTEGSSAGGGVTSVPDRDEL</sequence>
<evidence type="ECO:0000256" key="5">
    <source>
        <dbReference type="ARBA" id="ARBA00022679"/>
    </source>
</evidence>
<dbReference type="SMART" id="SM00672">
    <property type="entry name" value="CAP10"/>
    <property type="match status" value="1"/>
</dbReference>
<comment type="pathway">
    <text evidence="2">Protein modification; protein glycosylation.</text>
</comment>
<dbReference type="InterPro" id="IPR051091">
    <property type="entry name" value="O-Glucosyltr/Glycosyltrsf_90"/>
</dbReference>
<feature type="chain" id="PRO_5042506273" evidence="7">
    <location>
        <begin position="26"/>
        <end position="418"/>
    </location>
</feature>
<dbReference type="Pfam" id="PF05686">
    <property type="entry name" value="Glyco_transf_90"/>
    <property type="match status" value="1"/>
</dbReference>
<dbReference type="KEGG" id="goe:100902556"/>
<dbReference type="GO" id="GO:0005788">
    <property type="term" value="C:endoplasmic reticulum lumen"/>
    <property type="evidence" value="ECO:0007669"/>
    <property type="project" value="UniProtKB-SubCell"/>
</dbReference>
<feature type="signal peptide" evidence="7">
    <location>
        <begin position="1"/>
        <end position="25"/>
    </location>
</feature>
<evidence type="ECO:0000256" key="3">
    <source>
        <dbReference type="ARBA" id="ARBA00010118"/>
    </source>
</evidence>
<comment type="function">
    <text evidence="6">Protein O-glucosyltransferase. Catalyzes the reaction that attaches glucose through an O-glycosidic linkage to a conserved serine residue found in the consensus sequence C-X-S-X-[PA]-C in epidermal growth factor-like repeats. Regulates Notch signaling by glucosylating Notch in the ER, glucosylation is required for the correct folding and cleavage of Notch.</text>
</comment>
<dbReference type="RefSeq" id="XP_028967611.1">
    <property type="nucleotide sequence ID" value="XM_029111778.1"/>
</dbReference>
<protein>
    <submittedName>
        <fullName evidence="10">O-glucosyltransferase rumi homolog</fullName>
    </submittedName>
</protein>
<dbReference type="AlphaFoldDB" id="A0AAJ7SF65"/>
<dbReference type="Proteomes" id="UP000694867">
    <property type="component" value="Unplaced"/>
</dbReference>
<dbReference type="GO" id="GO:0006493">
    <property type="term" value="P:protein O-linked glycosylation"/>
    <property type="evidence" value="ECO:0007669"/>
    <property type="project" value="TreeGrafter"/>
</dbReference>
<keyword evidence="7" id="KW-0732">Signal</keyword>
<dbReference type="GeneID" id="100902556"/>
<evidence type="ECO:0000259" key="8">
    <source>
        <dbReference type="SMART" id="SM00672"/>
    </source>
</evidence>
<evidence type="ECO:0000256" key="6">
    <source>
        <dbReference type="ARBA" id="ARBA00045690"/>
    </source>
</evidence>
<comment type="subcellular location">
    <subcellularLocation>
        <location evidence="1">Endoplasmic reticulum lumen</location>
    </subcellularLocation>
</comment>
<gene>
    <name evidence="10" type="primary">LOC100902556</name>
</gene>
<evidence type="ECO:0000313" key="9">
    <source>
        <dbReference type="Proteomes" id="UP000694867"/>
    </source>
</evidence>
<dbReference type="InterPro" id="IPR006598">
    <property type="entry name" value="CAP10"/>
</dbReference>
<proteinExistence type="inferred from homology"/>
<keyword evidence="9" id="KW-1185">Reference proteome</keyword>
<evidence type="ECO:0000256" key="4">
    <source>
        <dbReference type="ARBA" id="ARBA00022676"/>
    </source>
</evidence>
<dbReference type="PANTHER" id="PTHR12203">
    <property type="entry name" value="KDEL LYS-ASP-GLU-LEU CONTAINING - RELATED"/>
    <property type="match status" value="1"/>
</dbReference>
<evidence type="ECO:0000256" key="1">
    <source>
        <dbReference type="ARBA" id="ARBA00004319"/>
    </source>
</evidence>
<keyword evidence="5" id="KW-0808">Transferase</keyword>
<dbReference type="PANTHER" id="PTHR12203:SF35">
    <property type="entry name" value="PROTEIN O-GLUCOSYLTRANSFERASE 1"/>
    <property type="match status" value="1"/>
</dbReference>
<evidence type="ECO:0000313" key="10">
    <source>
        <dbReference type="RefSeq" id="XP_028967611.1"/>
    </source>
</evidence>
<dbReference type="GO" id="GO:0035252">
    <property type="term" value="F:UDP-xylosyltransferase activity"/>
    <property type="evidence" value="ECO:0007669"/>
    <property type="project" value="TreeGrafter"/>
</dbReference>
<reference evidence="10" key="1">
    <citation type="submission" date="2025-08" db="UniProtKB">
        <authorList>
            <consortium name="RefSeq"/>
        </authorList>
    </citation>
    <scope>IDENTIFICATION</scope>
</reference>
<feature type="domain" description="Glycosyl transferase CAP10" evidence="8">
    <location>
        <begin position="129"/>
        <end position="386"/>
    </location>
</feature>
<name>A0AAJ7SF65_9ACAR</name>
<evidence type="ECO:0000256" key="7">
    <source>
        <dbReference type="SAM" id="SignalP"/>
    </source>
</evidence>
<accession>A0AAJ7SF65</accession>